<proteinExistence type="inferred from homology"/>
<keyword evidence="5" id="KW-0975">Bacterial flagellum</keyword>
<dbReference type="AlphaFoldDB" id="A0A0Q9YGS9"/>
<dbReference type="PANTHER" id="PTHR42792:SF1">
    <property type="entry name" value="FLAGELLAR HOOK-ASSOCIATED PROTEIN 3"/>
    <property type="match status" value="1"/>
</dbReference>
<dbReference type="Pfam" id="PF00700">
    <property type="entry name" value="Flagellin_C"/>
    <property type="match status" value="1"/>
</dbReference>
<evidence type="ECO:0000313" key="10">
    <source>
        <dbReference type="Proteomes" id="UP000051494"/>
    </source>
</evidence>
<evidence type="ECO:0000313" key="8">
    <source>
        <dbReference type="EMBL" id="KRG19797.1"/>
    </source>
</evidence>
<dbReference type="GO" id="GO:0071973">
    <property type="term" value="P:bacterial-type flagellum-dependent cell motility"/>
    <property type="evidence" value="ECO:0007669"/>
    <property type="project" value="InterPro"/>
</dbReference>
<organism evidence="8">
    <name type="scientific">Candidatus Berkiella cookevillensis</name>
    <dbReference type="NCBI Taxonomy" id="437022"/>
    <lineage>
        <taxon>Bacteria</taxon>
        <taxon>Pseudomonadati</taxon>
        <taxon>Pseudomonadota</taxon>
        <taxon>Gammaproteobacteria</taxon>
        <taxon>Candidatus Berkiellales</taxon>
        <taxon>Candidatus Berkiellaceae</taxon>
        <taxon>Candidatus Berkiella</taxon>
    </lineage>
</organism>
<evidence type="ECO:0000259" key="7">
    <source>
        <dbReference type="Pfam" id="PF00700"/>
    </source>
</evidence>
<dbReference type="EMBL" id="LKHV02000001">
    <property type="protein sequence ID" value="MCS5708620.1"/>
    <property type="molecule type" value="Genomic_DNA"/>
</dbReference>
<evidence type="ECO:0000256" key="3">
    <source>
        <dbReference type="ARBA" id="ARBA00005709"/>
    </source>
</evidence>
<keyword evidence="4" id="KW-0964">Secreted</keyword>
<name>A0A0Q9YGS9_9GAMM</name>
<dbReference type="Gene3D" id="3.30.70.2120">
    <property type="match status" value="1"/>
</dbReference>
<feature type="domain" description="Flagellin N-terminal" evidence="6">
    <location>
        <begin position="16"/>
        <end position="141"/>
    </location>
</feature>
<dbReference type="InterPro" id="IPR001492">
    <property type="entry name" value="Flagellin"/>
</dbReference>
<evidence type="ECO:0000256" key="4">
    <source>
        <dbReference type="ARBA" id="ARBA00022525"/>
    </source>
</evidence>
<dbReference type="PANTHER" id="PTHR42792">
    <property type="entry name" value="FLAGELLIN"/>
    <property type="match status" value="1"/>
</dbReference>
<keyword evidence="10" id="KW-1185">Reference proteome</keyword>
<dbReference type="NCBIfam" id="TIGR02550">
    <property type="entry name" value="flagell_flgL"/>
    <property type="match status" value="1"/>
</dbReference>
<evidence type="ECO:0000313" key="9">
    <source>
        <dbReference type="EMBL" id="MCS5708620.1"/>
    </source>
</evidence>
<reference evidence="8" key="1">
    <citation type="submission" date="2015-09" db="EMBL/GenBank/DDBJ databases">
        <title>Draft Genome Sequences of Two Novel Amoeba-resistant Intranuclear Bacteria, Candidatus Berkiella cookevillensis and Candidatus Berkiella aquae.</title>
        <authorList>
            <person name="Mehari Y.T."/>
            <person name="Arivett B.A."/>
            <person name="Farone A.L."/>
            <person name="Gunderson J.H."/>
            <person name="Farone M.B."/>
        </authorList>
    </citation>
    <scope>NUCLEOTIDE SEQUENCE [LARGE SCALE GENOMIC DNA]</scope>
    <source>
        <strain evidence="8">CC99</strain>
    </source>
</reference>
<evidence type="ECO:0000256" key="5">
    <source>
        <dbReference type="ARBA" id="ARBA00023143"/>
    </source>
</evidence>
<gene>
    <name evidence="8" type="primary">flgL</name>
    <name evidence="8" type="ORF">CC99x_00018</name>
    <name evidence="9" type="ORF">CC99x_006815</name>
</gene>
<dbReference type="Gene3D" id="1.20.1330.10">
    <property type="entry name" value="f41 fragment of flagellin, N-terminal domain"/>
    <property type="match status" value="2"/>
</dbReference>
<dbReference type="Proteomes" id="UP000051494">
    <property type="component" value="Unassembled WGS sequence"/>
</dbReference>
<dbReference type="STRING" id="437022.CC99x_00018"/>
<keyword evidence="8" id="KW-0969">Cilium</keyword>
<dbReference type="EMBL" id="LKHV01000001">
    <property type="protein sequence ID" value="KRG19797.1"/>
    <property type="molecule type" value="Genomic_DNA"/>
</dbReference>
<accession>A0A0Q9YGS9</accession>
<evidence type="ECO:0000256" key="2">
    <source>
        <dbReference type="ARBA" id="ARBA00004613"/>
    </source>
</evidence>
<comment type="subcellular location">
    <subcellularLocation>
        <location evidence="1">Bacterial flagellum</location>
    </subcellularLocation>
    <subcellularLocation>
        <location evidence="2">Secreted</location>
    </subcellularLocation>
</comment>
<dbReference type="InterPro" id="IPR046358">
    <property type="entry name" value="Flagellin_C"/>
</dbReference>
<dbReference type="Pfam" id="PF00669">
    <property type="entry name" value="Flagellin_N"/>
    <property type="match status" value="1"/>
</dbReference>
<sequence length="601" mass="63803">MRISSIEYFQRSVEGMLNQQSKLSQLQSKASLGKKIIKPSDDPIGASRALQLRQDILRVEQYSKNSNSAKSSLEFEESVLQSITNNYQRLRELAISANNGSLSSTERDAISNEMQVILGDMESLANSKNGNGEYIFSGFKTLTQAISKSLSGDYVFQGDEGQRTIQLNDASFIESNDTGKTLFFNLTTSSLDLNTSRGIASITTASSGLVNAGTLPSLDVGDLMINNIAISAAISDGLSSTDAARSGIAIATAINTSYSEHGVHAIVNENMVNLGIFNSQPITSGQFVLNGVTITDTTGTEASLMNSINNQSETTGVIATQPGGVGTAIILVAGDGRNIQLQTAGGAAASFGNFDLSAGALNQVSRATVTLRSNQSINIQGALPSDIGLSAGSINTSTNSGDAVFSAAKVVGVPHNLNETYSIIFNAGGTSFDIVADSNPNQPLSGYDDITYIPGQEIEFNGLRLSITGEPNAGDVFNVEIKQVPTQNIFTSTKNISDNIKVLGNDPARLDYEIGVFLNSLESAESSLNNVRAQIGARLNVIDSLNQNNDNIKFIAQEALSKIEDLDYAEAVSLLSQMTLSLQISQQTFARIQSLSLFNFL</sequence>
<reference evidence="9" key="2">
    <citation type="journal article" date="2016" name="Genome Announc.">
        <title>Draft Genome Sequences of Two Novel Amoeba-Resistant Intranuclear Bacteria, 'Candidatus Berkiella cookevillensis' and 'Candidatus Berkiella aquae'.</title>
        <authorList>
            <person name="Mehari Y.T."/>
            <person name="Arivett B.A."/>
            <person name="Farone A.L."/>
            <person name="Gunderson J.H."/>
            <person name="Farone M.B."/>
        </authorList>
    </citation>
    <scope>NUCLEOTIDE SEQUENCE</scope>
    <source>
        <strain evidence="9">CC99</strain>
    </source>
</reference>
<evidence type="ECO:0000259" key="6">
    <source>
        <dbReference type="Pfam" id="PF00669"/>
    </source>
</evidence>
<protein>
    <submittedName>
        <fullName evidence="8">Flagellar hook-associated protein 3</fullName>
    </submittedName>
    <submittedName>
        <fullName evidence="9">Flagellar hook-associated protein FlgL</fullName>
    </submittedName>
</protein>
<dbReference type="GO" id="GO:0009424">
    <property type="term" value="C:bacterial-type flagellum hook"/>
    <property type="evidence" value="ECO:0007669"/>
    <property type="project" value="InterPro"/>
</dbReference>
<keyword evidence="8" id="KW-0282">Flagellum</keyword>
<feature type="domain" description="Flagellin C-terminal" evidence="7">
    <location>
        <begin position="520"/>
        <end position="601"/>
    </location>
</feature>
<dbReference type="OrthoDB" id="9768249at2"/>
<dbReference type="GO" id="GO:0005576">
    <property type="term" value="C:extracellular region"/>
    <property type="evidence" value="ECO:0007669"/>
    <property type="project" value="UniProtKB-SubCell"/>
</dbReference>
<evidence type="ECO:0000256" key="1">
    <source>
        <dbReference type="ARBA" id="ARBA00004365"/>
    </source>
</evidence>
<dbReference type="GO" id="GO:0005198">
    <property type="term" value="F:structural molecule activity"/>
    <property type="evidence" value="ECO:0007669"/>
    <property type="project" value="InterPro"/>
</dbReference>
<reference evidence="9" key="3">
    <citation type="submission" date="2021-06" db="EMBL/GenBank/DDBJ databases">
        <title>Genomic Description and Analysis of Intracellular Bacteria, Candidatus Berkiella cookevillensis and Candidatus Berkiella aquae.</title>
        <authorList>
            <person name="Kidane D.T."/>
            <person name="Mehari Y.T."/>
            <person name="Rice F.C."/>
            <person name="Arivett B.A."/>
            <person name="Farone A.L."/>
            <person name="Berk S.G."/>
            <person name="Farone M.B."/>
        </authorList>
    </citation>
    <scope>NUCLEOTIDE SEQUENCE</scope>
    <source>
        <strain evidence="9">CC99</strain>
    </source>
</reference>
<dbReference type="SUPFAM" id="SSF64518">
    <property type="entry name" value="Phase 1 flagellin"/>
    <property type="match status" value="2"/>
</dbReference>
<comment type="similarity">
    <text evidence="3">Belongs to the bacterial flagellin family.</text>
</comment>
<dbReference type="InterPro" id="IPR001029">
    <property type="entry name" value="Flagellin_N"/>
</dbReference>
<dbReference type="InterPro" id="IPR013384">
    <property type="entry name" value="Flagell_FlgL"/>
</dbReference>
<comment type="caution">
    <text evidence="8">The sequence shown here is derived from an EMBL/GenBank/DDBJ whole genome shotgun (WGS) entry which is preliminary data.</text>
</comment>
<keyword evidence="8" id="KW-0966">Cell projection</keyword>
<dbReference type="RefSeq" id="WP_057622390.1">
    <property type="nucleotide sequence ID" value="NZ_LKHV02000001.1"/>
</dbReference>